<dbReference type="AlphaFoldDB" id="A0A6N2M0T9"/>
<feature type="region of interest" description="Disordered" evidence="1">
    <location>
        <begin position="1"/>
        <end position="30"/>
    </location>
</feature>
<name>A0A6N2M0T9_SALVM</name>
<dbReference type="InterPro" id="IPR040358">
    <property type="entry name" value="At4g22758-like"/>
</dbReference>
<reference evidence="3" key="1">
    <citation type="submission" date="2019-03" db="EMBL/GenBank/DDBJ databases">
        <authorList>
            <person name="Mank J."/>
            <person name="Almeida P."/>
        </authorList>
    </citation>
    <scope>NUCLEOTIDE SEQUENCE</scope>
    <source>
        <strain evidence="3">78183</strain>
    </source>
</reference>
<accession>A0A6N2M0T9</accession>
<dbReference type="Pfam" id="PF23156">
    <property type="entry name" value="DUF7054"/>
    <property type="match status" value="1"/>
</dbReference>
<organism evidence="3">
    <name type="scientific">Salix viminalis</name>
    <name type="common">Common osier</name>
    <name type="synonym">Basket willow</name>
    <dbReference type="NCBI Taxonomy" id="40686"/>
    <lineage>
        <taxon>Eukaryota</taxon>
        <taxon>Viridiplantae</taxon>
        <taxon>Streptophyta</taxon>
        <taxon>Embryophyta</taxon>
        <taxon>Tracheophyta</taxon>
        <taxon>Spermatophyta</taxon>
        <taxon>Magnoliopsida</taxon>
        <taxon>eudicotyledons</taxon>
        <taxon>Gunneridae</taxon>
        <taxon>Pentapetalae</taxon>
        <taxon>rosids</taxon>
        <taxon>fabids</taxon>
        <taxon>Malpighiales</taxon>
        <taxon>Salicaceae</taxon>
        <taxon>Saliceae</taxon>
        <taxon>Salix</taxon>
    </lineage>
</organism>
<feature type="domain" description="DUF7054" evidence="2">
    <location>
        <begin position="70"/>
        <end position="153"/>
    </location>
</feature>
<proteinExistence type="predicted"/>
<dbReference type="PANTHER" id="PTHR33270">
    <property type="entry name" value="BNAC05G50380D PROTEIN"/>
    <property type="match status" value="1"/>
</dbReference>
<dbReference type="InterPro" id="IPR055482">
    <property type="entry name" value="DUF7054"/>
</dbReference>
<sequence>MPTTPTKGNRRGGPEMDRNRKNRLTAKASSFHGKLPADIPEARIRRPKTLPDLLAVRNHPPATVPEVKPKLTKVLVNVTVQGSVGAVQVLMSPESTVGQLIAAAIQQYTKEGRRPVIPNDPSRLDLHYSQFSLESLDREEKVMALGSRNFFLCQKQPAMDGASSVRVSGGLTTTSSPSCSKEVEKEVAKSHGGGIHPWLKFMDFLL</sequence>
<dbReference type="EMBL" id="CAADRP010001563">
    <property type="protein sequence ID" value="VFU41447.1"/>
    <property type="molecule type" value="Genomic_DNA"/>
</dbReference>
<protein>
    <recommendedName>
        <fullName evidence="2">DUF7054 domain-containing protein</fullName>
    </recommendedName>
</protein>
<evidence type="ECO:0000313" key="3">
    <source>
        <dbReference type="EMBL" id="VFU41447.1"/>
    </source>
</evidence>
<dbReference type="PANTHER" id="PTHR33270:SF24">
    <property type="entry name" value="EXPRESSED PROTEIN"/>
    <property type="match status" value="1"/>
</dbReference>
<gene>
    <name evidence="3" type="ORF">SVIM_LOCUS243993</name>
</gene>
<evidence type="ECO:0000256" key="1">
    <source>
        <dbReference type="SAM" id="MobiDB-lite"/>
    </source>
</evidence>
<evidence type="ECO:0000259" key="2">
    <source>
        <dbReference type="Pfam" id="PF23156"/>
    </source>
</evidence>